<feature type="transmembrane region" description="Helical" evidence="1">
    <location>
        <begin position="6"/>
        <end position="28"/>
    </location>
</feature>
<dbReference type="AlphaFoldDB" id="A0A5N6UCY2"/>
<keyword evidence="1" id="KW-0472">Membrane</keyword>
<proteinExistence type="predicted"/>
<keyword evidence="1" id="KW-0812">Transmembrane</keyword>
<evidence type="ECO:0000313" key="3">
    <source>
        <dbReference type="Proteomes" id="UP000326950"/>
    </source>
</evidence>
<organism evidence="2 3">
    <name type="scientific">Aspergillus tamarii</name>
    <dbReference type="NCBI Taxonomy" id="41984"/>
    <lineage>
        <taxon>Eukaryota</taxon>
        <taxon>Fungi</taxon>
        <taxon>Dikarya</taxon>
        <taxon>Ascomycota</taxon>
        <taxon>Pezizomycotina</taxon>
        <taxon>Eurotiomycetes</taxon>
        <taxon>Eurotiomycetidae</taxon>
        <taxon>Eurotiales</taxon>
        <taxon>Aspergillaceae</taxon>
        <taxon>Aspergillus</taxon>
        <taxon>Aspergillus subgen. Circumdati</taxon>
    </lineage>
</organism>
<feature type="non-terminal residue" evidence="2">
    <location>
        <position position="1"/>
    </location>
</feature>
<dbReference type="EMBL" id="ML738762">
    <property type="protein sequence ID" value="KAE8156435.1"/>
    <property type="molecule type" value="Genomic_DNA"/>
</dbReference>
<protein>
    <submittedName>
        <fullName evidence="2">Uncharacterized protein</fullName>
    </submittedName>
</protein>
<accession>A0A5N6UCY2</accession>
<reference evidence="2 3" key="1">
    <citation type="submission" date="2019-04" db="EMBL/GenBank/DDBJ databases">
        <title>Friends and foes A comparative genomics study of 23 Aspergillus species from section Flavi.</title>
        <authorList>
            <consortium name="DOE Joint Genome Institute"/>
            <person name="Kjaerbolling I."/>
            <person name="Vesth T."/>
            <person name="Frisvad J.C."/>
            <person name="Nybo J.L."/>
            <person name="Theobald S."/>
            <person name="Kildgaard S."/>
            <person name="Isbrandt T."/>
            <person name="Kuo A."/>
            <person name="Sato A."/>
            <person name="Lyhne E.K."/>
            <person name="Kogle M.E."/>
            <person name="Wiebenga A."/>
            <person name="Kun R.S."/>
            <person name="Lubbers R.J."/>
            <person name="Makela M.R."/>
            <person name="Barry K."/>
            <person name="Chovatia M."/>
            <person name="Clum A."/>
            <person name="Daum C."/>
            <person name="Haridas S."/>
            <person name="He G."/>
            <person name="LaButti K."/>
            <person name="Lipzen A."/>
            <person name="Mondo S."/>
            <person name="Riley R."/>
            <person name="Salamov A."/>
            <person name="Simmons B.A."/>
            <person name="Magnuson J.K."/>
            <person name="Henrissat B."/>
            <person name="Mortensen U.H."/>
            <person name="Larsen T.O."/>
            <person name="Devries R.P."/>
            <person name="Grigoriev I.V."/>
            <person name="Machida M."/>
            <person name="Baker S.E."/>
            <person name="Andersen M.R."/>
        </authorList>
    </citation>
    <scope>NUCLEOTIDE SEQUENCE [LARGE SCALE GENOMIC DNA]</scope>
    <source>
        <strain evidence="2 3">CBS 117626</strain>
    </source>
</reference>
<evidence type="ECO:0000313" key="2">
    <source>
        <dbReference type="EMBL" id="KAE8156435.1"/>
    </source>
</evidence>
<keyword evidence="1" id="KW-1133">Transmembrane helix</keyword>
<keyword evidence="3" id="KW-1185">Reference proteome</keyword>
<evidence type="ECO:0000256" key="1">
    <source>
        <dbReference type="SAM" id="Phobius"/>
    </source>
</evidence>
<sequence>RSKNELSLLVCIPFCMNTEAIAILVLWLRETGREEDQLQCCRRNTSDRRSAKSGLASSCPQIFSAITE</sequence>
<gene>
    <name evidence="2" type="ORF">BDV40DRAFT_281213</name>
</gene>
<dbReference type="Proteomes" id="UP000326950">
    <property type="component" value="Unassembled WGS sequence"/>
</dbReference>
<name>A0A5N6UCY2_ASPTM</name>